<dbReference type="GO" id="GO:0003700">
    <property type="term" value="F:DNA-binding transcription factor activity"/>
    <property type="evidence" value="ECO:0007669"/>
    <property type="project" value="InterPro"/>
</dbReference>
<dbReference type="InterPro" id="IPR001628">
    <property type="entry name" value="Znf_hrmn_rcpt"/>
</dbReference>
<reference evidence="13" key="1">
    <citation type="submission" date="2022-08" db="UniProtKB">
        <authorList>
            <consortium name="EnsemblMetazoa"/>
        </authorList>
    </citation>
    <scope>IDENTIFICATION</scope>
    <source>
        <strain evidence="13">Israel</strain>
    </source>
</reference>
<dbReference type="Pfam" id="PF00105">
    <property type="entry name" value="zf-C4"/>
    <property type="match status" value="1"/>
</dbReference>
<keyword evidence="10" id="KW-0675">Receptor</keyword>
<feature type="compositionally biased region" description="Low complexity" evidence="12">
    <location>
        <begin position="157"/>
        <end position="176"/>
    </location>
</feature>
<keyword evidence="3" id="KW-0217">Developmental protein</keyword>
<dbReference type="PROSITE" id="PS51030">
    <property type="entry name" value="NUCLEAR_REC_DBD_2"/>
    <property type="match status" value="1"/>
</dbReference>
<dbReference type="FunFam" id="3.30.50.10:FF:000034">
    <property type="entry name" value="CLUMA_CG002674, isoform A"/>
    <property type="match status" value="1"/>
</dbReference>
<evidence type="ECO:0000313" key="14">
    <source>
        <dbReference type="Proteomes" id="UP000092462"/>
    </source>
</evidence>
<evidence type="ECO:0000256" key="8">
    <source>
        <dbReference type="ARBA" id="ARBA00023125"/>
    </source>
</evidence>
<evidence type="ECO:0000256" key="12">
    <source>
        <dbReference type="SAM" id="MobiDB-lite"/>
    </source>
</evidence>
<evidence type="ECO:0000256" key="7">
    <source>
        <dbReference type="ARBA" id="ARBA00023015"/>
    </source>
</evidence>
<dbReference type="PRINTS" id="PR00047">
    <property type="entry name" value="STROIDFINGER"/>
</dbReference>
<keyword evidence="4" id="KW-0479">Metal-binding</keyword>
<evidence type="ECO:0000256" key="11">
    <source>
        <dbReference type="ARBA" id="ARBA00023242"/>
    </source>
</evidence>
<dbReference type="Gene3D" id="3.30.50.10">
    <property type="entry name" value="Erythroid Transcription Factor GATA-1, subunit A"/>
    <property type="match status" value="1"/>
</dbReference>
<dbReference type="EMBL" id="AJVK01003152">
    <property type="status" value="NOT_ANNOTATED_CDS"/>
    <property type="molecule type" value="Genomic_DNA"/>
</dbReference>
<evidence type="ECO:0000256" key="9">
    <source>
        <dbReference type="ARBA" id="ARBA00023163"/>
    </source>
</evidence>
<dbReference type="PROSITE" id="PS00031">
    <property type="entry name" value="NUCLEAR_REC_DBD_1"/>
    <property type="match status" value="1"/>
</dbReference>
<keyword evidence="11" id="KW-0539">Nucleus</keyword>
<dbReference type="PANTHER" id="PTHR48092">
    <property type="entry name" value="KNIRPS-RELATED PROTEIN-RELATED"/>
    <property type="match status" value="1"/>
</dbReference>
<feature type="region of interest" description="Disordered" evidence="12">
    <location>
        <begin position="157"/>
        <end position="180"/>
    </location>
</feature>
<feature type="compositionally biased region" description="Polar residues" evidence="12">
    <location>
        <begin position="399"/>
        <end position="411"/>
    </location>
</feature>
<keyword evidence="9" id="KW-0804">Transcription</keyword>
<evidence type="ECO:0000256" key="10">
    <source>
        <dbReference type="ARBA" id="ARBA00023170"/>
    </source>
</evidence>
<keyword evidence="6" id="KW-0862">Zinc</keyword>
<dbReference type="GO" id="GO:0008270">
    <property type="term" value="F:zinc ion binding"/>
    <property type="evidence" value="ECO:0007669"/>
    <property type="project" value="UniProtKB-KW"/>
</dbReference>
<evidence type="ECO:0000256" key="6">
    <source>
        <dbReference type="ARBA" id="ARBA00022833"/>
    </source>
</evidence>
<dbReference type="InterPro" id="IPR013088">
    <property type="entry name" value="Znf_NHR/GATA"/>
</dbReference>
<dbReference type="Proteomes" id="UP000092462">
    <property type="component" value="Unassembled WGS sequence"/>
</dbReference>
<dbReference type="VEuPathDB" id="VectorBase:PPAI002202"/>
<evidence type="ECO:0000313" key="13">
    <source>
        <dbReference type="EnsemblMetazoa" id="PPAI002202-PA"/>
    </source>
</evidence>
<feature type="compositionally biased region" description="Acidic residues" evidence="12">
    <location>
        <begin position="307"/>
        <end position="316"/>
    </location>
</feature>
<dbReference type="InterPro" id="IPR050200">
    <property type="entry name" value="Nuclear_hormone_rcpt_NR3"/>
</dbReference>
<evidence type="ECO:0000256" key="4">
    <source>
        <dbReference type="ARBA" id="ARBA00022723"/>
    </source>
</evidence>
<dbReference type="AlphaFoldDB" id="A0A1B0D464"/>
<comment type="subcellular location">
    <subcellularLocation>
        <location evidence="1">Nucleus</location>
    </subcellularLocation>
</comment>
<keyword evidence="8" id="KW-0238">DNA-binding</keyword>
<keyword evidence="7" id="KW-0805">Transcription regulation</keyword>
<dbReference type="VEuPathDB" id="VectorBase:PPAPM1_003456"/>
<evidence type="ECO:0000256" key="1">
    <source>
        <dbReference type="ARBA" id="ARBA00004123"/>
    </source>
</evidence>
<dbReference type="SMART" id="SM00399">
    <property type="entry name" value="ZnF_C4"/>
    <property type="match status" value="1"/>
</dbReference>
<dbReference type="GO" id="GO:0043565">
    <property type="term" value="F:sequence-specific DNA binding"/>
    <property type="evidence" value="ECO:0007669"/>
    <property type="project" value="InterPro"/>
</dbReference>
<dbReference type="EMBL" id="AJVK01003153">
    <property type="status" value="NOT_ANNOTATED_CDS"/>
    <property type="molecule type" value="Genomic_DNA"/>
</dbReference>
<feature type="region of interest" description="Disordered" evidence="12">
    <location>
        <begin position="297"/>
        <end position="411"/>
    </location>
</feature>
<organism evidence="13 14">
    <name type="scientific">Phlebotomus papatasi</name>
    <name type="common">Sandfly</name>
    <dbReference type="NCBI Taxonomy" id="29031"/>
    <lineage>
        <taxon>Eukaryota</taxon>
        <taxon>Metazoa</taxon>
        <taxon>Ecdysozoa</taxon>
        <taxon>Arthropoda</taxon>
        <taxon>Hexapoda</taxon>
        <taxon>Insecta</taxon>
        <taxon>Pterygota</taxon>
        <taxon>Neoptera</taxon>
        <taxon>Endopterygota</taxon>
        <taxon>Diptera</taxon>
        <taxon>Nematocera</taxon>
        <taxon>Psychodoidea</taxon>
        <taxon>Psychodidae</taxon>
        <taxon>Phlebotomus</taxon>
        <taxon>Phlebotomus</taxon>
    </lineage>
</organism>
<keyword evidence="5" id="KW-0863">Zinc-finger</keyword>
<evidence type="ECO:0000256" key="2">
    <source>
        <dbReference type="ARBA" id="ARBA00006647"/>
    </source>
</evidence>
<evidence type="ECO:0000256" key="5">
    <source>
        <dbReference type="ARBA" id="ARBA00022771"/>
    </source>
</evidence>
<name>A0A1B0D464_PHLPP</name>
<keyword evidence="14" id="KW-1185">Reference proteome</keyword>
<dbReference type="GO" id="GO:0005634">
    <property type="term" value="C:nucleus"/>
    <property type="evidence" value="ECO:0007669"/>
    <property type="project" value="UniProtKB-SubCell"/>
</dbReference>
<proteinExistence type="inferred from homology"/>
<comment type="similarity">
    <text evidence="2">Belongs to the nuclear hormone receptor family. NR0 subfamily.</text>
</comment>
<accession>A0A1B0D464</accession>
<sequence>MFGILFSLQMNQTCKVCGEPAAGFHFGAFTCEGCKSFFGRSYNNLSSISECKNNGECVINKKNRTACKACRLRKCLLVGMSKSGSRYGRRSNWFKIHCLLQEQQQAAAAAHGNRKTPPPGLAMLGHPAAYPPGYPLQRPPCTKEELMLLGIEDYSKHPSASPSVSSPDSHNSDSSVEVGDRRNSLLRKVPDHQPPLSKEQLFLPLPFAGLTSLPMMPPPGFLPQSPLLFPGYHPALYPPHQGLLKPAEQQLLSQQAAAAAAAAANNNSRFTPNHNSKTAEELTKRFYLDAVLKSQLSPSNGATKSDADEEDVDAEDVVALTPPRSPSAAREATIQENPIDLSMKTGSSTTSAADRRASSEVSDIGSENEDAAASEKRLANGSDLDEETEYEREVKRMKTQGTTPLDLTTKV</sequence>
<dbReference type="EnsemblMetazoa" id="PPAI002202-RA">
    <property type="protein sequence ID" value="PPAI002202-PA"/>
    <property type="gene ID" value="PPAI002202"/>
</dbReference>
<evidence type="ECO:0000256" key="3">
    <source>
        <dbReference type="ARBA" id="ARBA00022473"/>
    </source>
</evidence>
<dbReference type="SUPFAM" id="SSF57716">
    <property type="entry name" value="Glucocorticoid receptor-like (DNA-binding domain)"/>
    <property type="match status" value="1"/>
</dbReference>
<protein>
    <submittedName>
        <fullName evidence="13">Uncharacterized protein</fullName>
    </submittedName>
</protein>